<evidence type="ECO:0000256" key="11">
    <source>
        <dbReference type="ARBA" id="ARBA00022984"/>
    </source>
</evidence>
<feature type="binding site" evidence="18">
    <location>
        <position position="412"/>
    </location>
    <ligand>
        <name>acetyl-CoA</name>
        <dbReference type="ChEBI" id="CHEBI:57288"/>
    </ligand>
</feature>
<dbReference type="Pfam" id="PF12804">
    <property type="entry name" value="NTP_transf_3"/>
    <property type="match status" value="1"/>
</dbReference>
<dbReference type="InterPro" id="IPR018357">
    <property type="entry name" value="Hexapep_transf_CS"/>
</dbReference>
<evidence type="ECO:0000313" key="21">
    <source>
        <dbReference type="EMBL" id="PXV66455.1"/>
    </source>
</evidence>
<comment type="subcellular location">
    <subcellularLocation>
        <location evidence="1 18">Cytoplasm</location>
    </subcellularLocation>
</comment>
<comment type="catalytic activity">
    <reaction evidence="16 18">
        <text>N-acetyl-alpha-D-glucosamine 1-phosphate + UTP + H(+) = UDP-N-acetyl-alpha-D-glucosamine + diphosphate</text>
        <dbReference type="Rhea" id="RHEA:13509"/>
        <dbReference type="ChEBI" id="CHEBI:15378"/>
        <dbReference type="ChEBI" id="CHEBI:33019"/>
        <dbReference type="ChEBI" id="CHEBI:46398"/>
        <dbReference type="ChEBI" id="CHEBI:57705"/>
        <dbReference type="ChEBI" id="CHEBI:57776"/>
        <dbReference type="EC" id="2.7.7.23"/>
    </reaction>
</comment>
<feature type="binding site" evidence="18">
    <location>
        <position position="340"/>
    </location>
    <ligand>
        <name>UDP-N-acetyl-alpha-D-glucosamine</name>
        <dbReference type="ChEBI" id="CHEBI:57705"/>
    </ligand>
</feature>
<feature type="binding site" evidence="18">
    <location>
        <begin position="110"/>
        <end position="112"/>
    </location>
    <ligand>
        <name>UDP-N-acetyl-alpha-D-glucosamine</name>
        <dbReference type="ChEBI" id="CHEBI:57705"/>
    </ligand>
</feature>
<evidence type="ECO:0000256" key="9">
    <source>
        <dbReference type="ARBA" id="ARBA00022842"/>
    </source>
</evidence>
<comment type="function">
    <text evidence="17 18">Catalyzes the last two sequential reactions in the de novo biosynthetic pathway for UDP-N-acetylglucosamine (UDP-GlcNAc). The C-terminal domain catalyzes the transfer of acetyl group from acetyl coenzyme A to glucosamine-1-phosphate (GlcN-1-P) to produce N-acetylglucosamine-1-phosphate (GlcNAc-1-P), which is converted into UDP-GlcNAc by the transfer of uridine 5-monophosphate (from uridine 5-triphosphate), a reaction catalyzed by the N-terminal domain.</text>
</comment>
<comment type="catalytic activity">
    <reaction evidence="15 18">
        <text>alpha-D-glucosamine 1-phosphate + acetyl-CoA = N-acetyl-alpha-D-glucosamine 1-phosphate + CoA + H(+)</text>
        <dbReference type="Rhea" id="RHEA:13725"/>
        <dbReference type="ChEBI" id="CHEBI:15378"/>
        <dbReference type="ChEBI" id="CHEBI:57287"/>
        <dbReference type="ChEBI" id="CHEBI:57288"/>
        <dbReference type="ChEBI" id="CHEBI:57776"/>
        <dbReference type="ChEBI" id="CHEBI:58516"/>
        <dbReference type="EC" id="2.3.1.157"/>
    </reaction>
</comment>
<dbReference type="EC" id="2.7.7.23" evidence="18"/>
<dbReference type="Pfam" id="PF25087">
    <property type="entry name" value="GMPPB_C"/>
    <property type="match status" value="1"/>
</dbReference>
<dbReference type="InterPro" id="IPR011004">
    <property type="entry name" value="Trimer_LpxA-like_sf"/>
</dbReference>
<feature type="binding site" evidence="18">
    <location>
        <position position="234"/>
    </location>
    <ligand>
        <name>UDP-N-acetyl-alpha-D-glucosamine</name>
        <dbReference type="ChEBI" id="CHEBI:57705"/>
    </ligand>
</feature>
<comment type="similarity">
    <text evidence="3 18">In the N-terminal section; belongs to the N-acetylglucosamine-1-phosphate uridyltransferase family.</text>
</comment>
<dbReference type="RefSeq" id="WP_211307327.1">
    <property type="nucleotide sequence ID" value="NZ_CAKZQT010000035.1"/>
</dbReference>
<evidence type="ECO:0000256" key="1">
    <source>
        <dbReference type="ARBA" id="ARBA00004496"/>
    </source>
</evidence>
<dbReference type="InterPro" id="IPR038009">
    <property type="entry name" value="GlmU_C_LbH"/>
</dbReference>
<feature type="active site" description="Proton acceptor" evidence="18">
    <location>
        <position position="370"/>
    </location>
</feature>
<keyword evidence="7 18" id="KW-0479">Metal-binding</keyword>
<evidence type="ECO:0000259" key="19">
    <source>
        <dbReference type="Pfam" id="PF12804"/>
    </source>
</evidence>
<sequence length="466" mass="49616">MAKTVAPLHCIVLAAGQGTRMNSELPKVLHAVGGRPMLAHVLDAAQALDAAAIHIVHGHGGDQVRAWCERDAAGAARVRWAHQAEQKGTAHAVQQAMPEVPDAAVVLVMYGDVPLIAPATLQALLDAGRRTLAVLTVELADPTGYGRILRNRQGAVTGIVEEKDATVRQKRIGEVNTGFIAAPAKRLRAWLSKIRNDNAKGEFYLTDVVALAVKDRLKVATVTAASADEVEGANDRLQLARMERRYQAAQAQALLRAGLTLADPSRFDLRGTLVHGRDVVVDVGCVFEGRVELGDGVHIGPYCVLRDVRIGAGSIVDAHSVLENAVAGRDCRIGPFARLRPQAQLADEVHVGNFVEVKNVRVGRASKANHLAYLGDGEVGSGVNIGAGTIFCNYDGANKHRTVIEDDAFIGSDSQLVAPVRVGKGATVGAGSTIVRDVPAGGLTVCRTREQKTYPSWQRPRKKPKA</sequence>
<evidence type="ECO:0000256" key="15">
    <source>
        <dbReference type="ARBA" id="ARBA00048247"/>
    </source>
</evidence>
<evidence type="ECO:0000313" key="22">
    <source>
        <dbReference type="Proteomes" id="UP000248330"/>
    </source>
</evidence>
<evidence type="ECO:0000256" key="8">
    <source>
        <dbReference type="ARBA" id="ARBA00022737"/>
    </source>
</evidence>
<organism evidence="21 22">
    <name type="scientific">Sinimarinibacterium flocculans</name>
    <dbReference type="NCBI Taxonomy" id="985250"/>
    <lineage>
        <taxon>Bacteria</taxon>
        <taxon>Pseudomonadati</taxon>
        <taxon>Pseudomonadota</taxon>
        <taxon>Gammaproteobacteria</taxon>
        <taxon>Nevskiales</taxon>
        <taxon>Nevskiaceae</taxon>
        <taxon>Sinimarinibacterium</taxon>
    </lineage>
</organism>
<dbReference type="GO" id="GO:0016020">
    <property type="term" value="C:membrane"/>
    <property type="evidence" value="ECO:0007669"/>
    <property type="project" value="GOC"/>
</dbReference>
<comment type="subunit">
    <text evidence="18">Homotrimer.</text>
</comment>
<evidence type="ECO:0000256" key="6">
    <source>
        <dbReference type="ARBA" id="ARBA00022695"/>
    </source>
</evidence>
<feature type="binding site" evidence="18">
    <location>
        <position position="146"/>
    </location>
    <ligand>
        <name>UDP-N-acetyl-alpha-D-glucosamine</name>
        <dbReference type="ChEBI" id="CHEBI:57705"/>
    </ligand>
</feature>
<dbReference type="InterPro" id="IPR025877">
    <property type="entry name" value="MobA-like_NTP_Trfase"/>
</dbReference>
<evidence type="ECO:0000256" key="16">
    <source>
        <dbReference type="ARBA" id="ARBA00048493"/>
    </source>
</evidence>
<feature type="region of interest" description="Pyrophosphorylase" evidence="18">
    <location>
        <begin position="1"/>
        <end position="236"/>
    </location>
</feature>
<feature type="binding site" evidence="18">
    <location>
        <position position="384"/>
    </location>
    <ligand>
        <name>UDP-N-acetyl-alpha-D-glucosamine</name>
        <dbReference type="ChEBI" id="CHEBI:57705"/>
    </ligand>
</feature>
<dbReference type="Proteomes" id="UP000248330">
    <property type="component" value="Unassembled WGS sequence"/>
</dbReference>
<dbReference type="GO" id="GO:0000902">
    <property type="term" value="P:cell morphogenesis"/>
    <property type="evidence" value="ECO:0007669"/>
    <property type="project" value="UniProtKB-UniRule"/>
</dbReference>
<keyword evidence="8 18" id="KW-0677">Repeat</keyword>
<feature type="binding site" evidence="18">
    <location>
        <position position="387"/>
    </location>
    <ligand>
        <name>acetyl-CoA</name>
        <dbReference type="ChEBI" id="CHEBI:57288"/>
    </ligand>
</feature>
<dbReference type="GO" id="GO:0008360">
    <property type="term" value="P:regulation of cell shape"/>
    <property type="evidence" value="ECO:0007669"/>
    <property type="project" value="UniProtKB-KW"/>
</dbReference>
<evidence type="ECO:0000256" key="7">
    <source>
        <dbReference type="ARBA" id="ARBA00022723"/>
    </source>
</evidence>
<evidence type="ECO:0000256" key="13">
    <source>
        <dbReference type="ARBA" id="ARBA00023315"/>
    </source>
</evidence>
<evidence type="ECO:0000256" key="12">
    <source>
        <dbReference type="ARBA" id="ARBA00023268"/>
    </source>
</evidence>
<dbReference type="GO" id="GO:0005737">
    <property type="term" value="C:cytoplasm"/>
    <property type="evidence" value="ECO:0007669"/>
    <property type="project" value="UniProtKB-SubCell"/>
</dbReference>
<dbReference type="CDD" id="cd02540">
    <property type="entry name" value="GT2_GlmU_N_bac"/>
    <property type="match status" value="1"/>
</dbReference>
<keyword evidence="9 18" id="KW-0460">Magnesium</keyword>
<accession>A0A318EA62</accession>
<dbReference type="PANTHER" id="PTHR43584">
    <property type="entry name" value="NUCLEOTIDYL TRANSFERASE"/>
    <property type="match status" value="1"/>
</dbReference>
<keyword evidence="13 18" id="KW-0012">Acyltransferase</keyword>
<dbReference type="HAMAP" id="MF_01631">
    <property type="entry name" value="GlmU"/>
    <property type="match status" value="1"/>
</dbReference>
<comment type="pathway">
    <text evidence="18">Nucleotide-sugar biosynthesis; UDP-N-acetyl-alpha-D-glucosamine biosynthesis; UDP-N-acetyl-alpha-D-glucosamine from N-acetyl-alpha-D-glucosamine 1-phosphate: step 1/1.</text>
</comment>
<evidence type="ECO:0000256" key="18">
    <source>
        <dbReference type="HAMAP-Rule" id="MF_01631"/>
    </source>
</evidence>
<name>A0A318EA62_9GAMM</name>
<comment type="caution">
    <text evidence="21">The sequence shown here is derived from an EMBL/GenBank/DDBJ whole genome shotgun (WGS) entry which is preliminary data.</text>
</comment>
<evidence type="ECO:0000259" key="20">
    <source>
        <dbReference type="Pfam" id="PF25087"/>
    </source>
</evidence>
<dbReference type="PANTHER" id="PTHR43584:SF3">
    <property type="entry name" value="BIFUNCTIONAL PROTEIN GLMU"/>
    <property type="match status" value="1"/>
</dbReference>
<feature type="region of interest" description="N-acetyltransferase" evidence="18">
    <location>
        <begin position="258"/>
        <end position="466"/>
    </location>
</feature>
<dbReference type="InterPro" id="IPR056729">
    <property type="entry name" value="GMPPB_C"/>
</dbReference>
<dbReference type="GO" id="GO:0000287">
    <property type="term" value="F:magnesium ion binding"/>
    <property type="evidence" value="ECO:0007669"/>
    <property type="project" value="UniProtKB-UniRule"/>
</dbReference>
<dbReference type="GO" id="GO:0009245">
    <property type="term" value="P:lipid A biosynthetic process"/>
    <property type="evidence" value="ECO:0007669"/>
    <property type="project" value="UniProtKB-UniRule"/>
</dbReference>
<comment type="cofactor">
    <cofactor evidence="18">
        <name>Mg(2+)</name>
        <dbReference type="ChEBI" id="CHEBI:18420"/>
    </cofactor>
    <text evidence="18">Binds 1 Mg(2+) ion per subunit.</text>
</comment>
<feature type="binding site" evidence="18">
    <location>
        <begin position="88"/>
        <end position="89"/>
    </location>
    <ligand>
        <name>UDP-N-acetyl-alpha-D-glucosamine</name>
        <dbReference type="ChEBI" id="CHEBI:57705"/>
    </ligand>
</feature>
<dbReference type="CDD" id="cd03353">
    <property type="entry name" value="LbH_GlmU_C"/>
    <property type="match status" value="1"/>
</dbReference>
<feature type="binding site" evidence="18">
    <location>
        <position position="447"/>
    </location>
    <ligand>
        <name>acetyl-CoA</name>
        <dbReference type="ChEBI" id="CHEBI:57288"/>
    </ligand>
</feature>
<dbReference type="AlphaFoldDB" id="A0A318EA62"/>
<feature type="binding site" evidence="18">
    <location>
        <position position="161"/>
    </location>
    <ligand>
        <name>UDP-N-acetyl-alpha-D-glucosamine</name>
        <dbReference type="ChEBI" id="CHEBI:57705"/>
    </ligand>
</feature>
<evidence type="ECO:0000256" key="2">
    <source>
        <dbReference type="ARBA" id="ARBA00007707"/>
    </source>
</evidence>
<evidence type="ECO:0000256" key="17">
    <source>
        <dbReference type="ARBA" id="ARBA00049628"/>
    </source>
</evidence>
<feature type="binding site" evidence="18">
    <location>
        <position position="430"/>
    </location>
    <ligand>
        <name>acetyl-CoA</name>
        <dbReference type="ChEBI" id="CHEBI:57288"/>
    </ligand>
</feature>
<dbReference type="EMBL" id="QICN01000007">
    <property type="protein sequence ID" value="PXV66455.1"/>
    <property type="molecule type" value="Genomic_DNA"/>
</dbReference>
<dbReference type="InterPro" id="IPR029044">
    <property type="entry name" value="Nucleotide-diphossugar_trans"/>
</dbReference>
<feature type="domain" description="Mannose-1-phosphate guanyltransferase C-terminal" evidence="20">
    <location>
        <begin position="276"/>
        <end position="362"/>
    </location>
</feature>
<gene>
    <name evidence="18" type="primary">glmU</name>
    <name evidence="21" type="ORF">C8D93_10719</name>
</gene>
<dbReference type="GO" id="GO:0071555">
    <property type="term" value="P:cell wall organization"/>
    <property type="evidence" value="ECO:0007669"/>
    <property type="project" value="UniProtKB-KW"/>
</dbReference>
<keyword evidence="22" id="KW-1185">Reference proteome</keyword>
<comment type="similarity">
    <text evidence="2 18">In the C-terminal section; belongs to the transferase hexapeptide repeat family.</text>
</comment>
<dbReference type="UniPathway" id="UPA00113">
    <property type="reaction ID" value="UER00532"/>
</dbReference>
<dbReference type="UniPathway" id="UPA00973"/>
<dbReference type="InterPro" id="IPR001451">
    <property type="entry name" value="Hexapep"/>
</dbReference>
<feature type="domain" description="MobA-like NTP transferase" evidence="19">
    <location>
        <begin position="10"/>
        <end position="131"/>
    </location>
</feature>
<feature type="binding site" evidence="18">
    <location>
        <position position="373"/>
    </location>
    <ligand>
        <name>UDP-N-acetyl-alpha-D-glucosamine</name>
        <dbReference type="ChEBI" id="CHEBI:57705"/>
    </ligand>
</feature>
<dbReference type="NCBIfam" id="TIGR01173">
    <property type="entry name" value="glmU"/>
    <property type="match status" value="1"/>
</dbReference>
<protein>
    <recommendedName>
        <fullName evidence="18">Bifunctional protein GlmU</fullName>
    </recommendedName>
    <domain>
        <recommendedName>
            <fullName evidence="18">UDP-N-acetylglucosamine pyrophosphorylase</fullName>
            <ecNumber evidence="18">2.7.7.23</ecNumber>
        </recommendedName>
        <alternativeName>
            <fullName evidence="18">N-acetylglucosamine-1-phosphate uridyltransferase</fullName>
        </alternativeName>
    </domain>
    <domain>
        <recommendedName>
            <fullName evidence="18">Glucosamine-1-phosphate N-acetyltransferase</fullName>
            <ecNumber evidence="18">2.3.1.157</ecNumber>
        </recommendedName>
    </domain>
</protein>
<keyword evidence="11 18" id="KW-0573">Peptidoglycan synthesis</keyword>
<feature type="binding site" evidence="18">
    <location>
        <position position="112"/>
    </location>
    <ligand>
        <name>Mg(2+)</name>
        <dbReference type="ChEBI" id="CHEBI:18420"/>
    </ligand>
</feature>
<comment type="pathway">
    <text evidence="18">Nucleotide-sugar biosynthesis; UDP-N-acetyl-alpha-D-glucosamine biosynthesis; N-acetyl-alpha-D-glucosamine 1-phosphate from alpha-D-glucosamine 6-phosphate (route II): step 2/2.</text>
</comment>
<keyword evidence="5 18" id="KW-0808">Transferase</keyword>
<dbReference type="Gene3D" id="2.160.10.10">
    <property type="entry name" value="Hexapeptide repeat proteins"/>
    <property type="match status" value="1"/>
</dbReference>
<keyword evidence="6 18" id="KW-0548">Nucleotidyltransferase</keyword>
<evidence type="ECO:0000256" key="10">
    <source>
        <dbReference type="ARBA" id="ARBA00022960"/>
    </source>
</evidence>
<proteinExistence type="inferred from homology"/>
<dbReference type="GO" id="GO:0019134">
    <property type="term" value="F:glucosamine-1-phosphate N-acetyltransferase activity"/>
    <property type="evidence" value="ECO:0007669"/>
    <property type="project" value="UniProtKB-UniRule"/>
</dbReference>
<evidence type="ECO:0000256" key="5">
    <source>
        <dbReference type="ARBA" id="ARBA00022679"/>
    </source>
</evidence>
<evidence type="ECO:0000256" key="3">
    <source>
        <dbReference type="ARBA" id="ARBA00007947"/>
    </source>
</evidence>
<dbReference type="GO" id="GO:0003977">
    <property type="term" value="F:UDP-N-acetylglucosamine diphosphorylase activity"/>
    <property type="evidence" value="ECO:0007669"/>
    <property type="project" value="UniProtKB-UniRule"/>
</dbReference>
<evidence type="ECO:0000256" key="14">
    <source>
        <dbReference type="ARBA" id="ARBA00023316"/>
    </source>
</evidence>
<dbReference type="PROSITE" id="PS00101">
    <property type="entry name" value="HEXAPEP_TRANSFERASES"/>
    <property type="match status" value="1"/>
</dbReference>
<feature type="binding site" evidence="18">
    <location>
        <position position="234"/>
    </location>
    <ligand>
        <name>Mg(2+)</name>
        <dbReference type="ChEBI" id="CHEBI:18420"/>
    </ligand>
</feature>
<dbReference type="InterPro" id="IPR005882">
    <property type="entry name" value="Bifunctional_GlmU"/>
</dbReference>
<keyword evidence="14 18" id="KW-0961">Cell wall biogenesis/degradation</keyword>
<keyword evidence="4 18" id="KW-0963">Cytoplasm</keyword>
<dbReference type="Gene3D" id="3.90.550.10">
    <property type="entry name" value="Spore Coat Polysaccharide Biosynthesis Protein SpsA, Chain A"/>
    <property type="match status" value="1"/>
</dbReference>
<feature type="binding site" evidence="18">
    <location>
        <position position="27"/>
    </location>
    <ligand>
        <name>UDP-N-acetyl-alpha-D-glucosamine</name>
        <dbReference type="ChEBI" id="CHEBI:57705"/>
    </ligand>
</feature>
<dbReference type="GO" id="GO:0006048">
    <property type="term" value="P:UDP-N-acetylglucosamine biosynthetic process"/>
    <property type="evidence" value="ECO:0007669"/>
    <property type="project" value="UniProtKB-UniPathway"/>
</dbReference>
<feature type="binding site" evidence="18">
    <location>
        <position position="358"/>
    </location>
    <ligand>
        <name>UDP-N-acetyl-alpha-D-glucosamine</name>
        <dbReference type="ChEBI" id="CHEBI:57705"/>
    </ligand>
</feature>
<keyword evidence="10 18" id="KW-0133">Cell shape</keyword>
<keyword evidence="12 18" id="KW-0511">Multifunctional enzyme</keyword>
<dbReference type="SUPFAM" id="SSF53448">
    <property type="entry name" value="Nucleotide-diphospho-sugar transferases"/>
    <property type="match status" value="1"/>
</dbReference>
<comment type="pathway">
    <text evidence="18">Bacterial outer membrane biogenesis; LPS lipid A biosynthesis.</text>
</comment>
<dbReference type="InterPro" id="IPR050065">
    <property type="entry name" value="GlmU-like"/>
</dbReference>
<dbReference type="GO" id="GO:0009252">
    <property type="term" value="P:peptidoglycan biosynthetic process"/>
    <property type="evidence" value="ECO:0007669"/>
    <property type="project" value="UniProtKB-UniRule"/>
</dbReference>
<feature type="binding site" evidence="18">
    <location>
        <position position="176"/>
    </location>
    <ligand>
        <name>UDP-N-acetyl-alpha-D-glucosamine</name>
        <dbReference type="ChEBI" id="CHEBI:57705"/>
    </ligand>
</feature>
<dbReference type="SUPFAM" id="SSF51161">
    <property type="entry name" value="Trimeric LpxA-like enzymes"/>
    <property type="match status" value="1"/>
</dbReference>
<dbReference type="EC" id="2.3.1.157" evidence="18"/>
<evidence type="ECO:0000256" key="4">
    <source>
        <dbReference type="ARBA" id="ARBA00022490"/>
    </source>
</evidence>
<dbReference type="Pfam" id="PF00132">
    <property type="entry name" value="Hexapep"/>
    <property type="match status" value="1"/>
</dbReference>
<reference evidence="21 22" key="1">
    <citation type="submission" date="2018-04" db="EMBL/GenBank/DDBJ databases">
        <title>Genomic Encyclopedia of Type Strains, Phase IV (KMG-IV): sequencing the most valuable type-strain genomes for metagenomic binning, comparative biology and taxonomic classification.</title>
        <authorList>
            <person name="Goeker M."/>
        </authorList>
    </citation>
    <scope>NUCLEOTIDE SEQUENCE [LARGE SCALE GENOMIC DNA]</scope>
    <source>
        <strain evidence="21 22">DSM 104150</strain>
    </source>
</reference>
<feature type="binding site" evidence="18">
    <location>
        <position position="83"/>
    </location>
    <ligand>
        <name>UDP-N-acetyl-alpha-D-glucosamine</name>
        <dbReference type="ChEBI" id="CHEBI:57705"/>
    </ligand>
</feature>
<feature type="binding site" evidence="18">
    <location>
        <begin position="393"/>
        <end position="394"/>
    </location>
    <ligand>
        <name>acetyl-CoA</name>
        <dbReference type="ChEBI" id="CHEBI:57288"/>
    </ligand>
</feature>
<feature type="binding site" evidence="18">
    <location>
        <begin position="13"/>
        <end position="16"/>
    </location>
    <ligand>
        <name>UDP-N-acetyl-alpha-D-glucosamine</name>
        <dbReference type="ChEBI" id="CHEBI:57705"/>
    </ligand>
</feature>
<feature type="region of interest" description="Linker" evidence="18">
    <location>
        <begin position="237"/>
        <end position="257"/>
    </location>
</feature>